<evidence type="ECO:0000313" key="7">
    <source>
        <dbReference type="Proteomes" id="UP000270094"/>
    </source>
</evidence>
<feature type="domain" description="ABC transmembrane type-1" evidence="5">
    <location>
        <begin position="6"/>
        <end position="146"/>
    </location>
</feature>
<proteinExistence type="predicted"/>
<evidence type="ECO:0000259" key="5">
    <source>
        <dbReference type="PROSITE" id="PS50929"/>
    </source>
</evidence>
<dbReference type="PANTHER" id="PTHR43394:SF19">
    <property type="entry name" value="ABC TRANSPORTER B FAMILY"/>
    <property type="match status" value="1"/>
</dbReference>
<evidence type="ECO:0000313" key="6">
    <source>
        <dbReference type="EMBL" id="VDM70550.1"/>
    </source>
</evidence>
<dbReference type="Gene3D" id="3.40.50.300">
    <property type="entry name" value="P-loop containing nucleotide triphosphate hydrolases"/>
    <property type="match status" value="1"/>
</dbReference>
<dbReference type="Pfam" id="PF00005">
    <property type="entry name" value="ABC_tran"/>
    <property type="match status" value="1"/>
</dbReference>
<protein>
    <recommendedName>
        <fullName evidence="5">ABC transmembrane type-1 domain-containing protein</fullName>
    </recommendedName>
</protein>
<feature type="non-terminal residue" evidence="6">
    <location>
        <position position="1"/>
    </location>
</feature>
<dbReference type="SUPFAM" id="SSF90123">
    <property type="entry name" value="ABC transporter transmembrane region"/>
    <property type="match status" value="1"/>
</dbReference>
<dbReference type="InterPro" id="IPR011527">
    <property type="entry name" value="ABC1_TM_dom"/>
</dbReference>
<dbReference type="InterPro" id="IPR036640">
    <property type="entry name" value="ABC1_TM_sf"/>
</dbReference>
<dbReference type="InterPro" id="IPR003439">
    <property type="entry name" value="ABC_transporter-like_ATP-bd"/>
</dbReference>
<dbReference type="InterPro" id="IPR027417">
    <property type="entry name" value="P-loop_NTPase"/>
</dbReference>
<accession>A0A3P7ICE2</accession>
<keyword evidence="7" id="KW-1185">Reference proteome</keyword>
<dbReference type="Proteomes" id="UP000270094">
    <property type="component" value="Unassembled WGS sequence"/>
</dbReference>
<reference evidence="6 7" key="1">
    <citation type="submission" date="2018-11" db="EMBL/GenBank/DDBJ databases">
        <authorList>
            <consortium name="Pathogen Informatics"/>
        </authorList>
    </citation>
    <scope>NUCLEOTIDE SEQUENCE [LARGE SCALE GENOMIC DNA]</scope>
</reference>
<dbReference type="SUPFAM" id="SSF52540">
    <property type="entry name" value="P-loop containing nucleoside triphosphate hydrolases"/>
    <property type="match status" value="1"/>
</dbReference>
<dbReference type="GO" id="GO:0016887">
    <property type="term" value="F:ATP hydrolysis activity"/>
    <property type="evidence" value="ECO:0007669"/>
    <property type="project" value="InterPro"/>
</dbReference>
<dbReference type="Gene3D" id="1.20.1560.10">
    <property type="entry name" value="ABC transporter type 1, transmembrane domain"/>
    <property type="match status" value="1"/>
</dbReference>
<evidence type="ECO:0000256" key="1">
    <source>
        <dbReference type="ARBA" id="ARBA00004141"/>
    </source>
</evidence>
<dbReference type="AlphaFoldDB" id="A0A3P7ICE2"/>
<dbReference type="Pfam" id="PF00664">
    <property type="entry name" value="ABC_membrane"/>
    <property type="match status" value="1"/>
</dbReference>
<dbReference type="PANTHER" id="PTHR43394">
    <property type="entry name" value="ATP-DEPENDENT PERMEASE MDL1, MITOCHONDRIAL"/>
    <property type="match status" value="1"/>
</dbReference>
<name>A0A3P7ICE2_STRVU</name>
<organism evidence="6 7">
    <name type="scientific">Strongylus vulgaris</name>
    <name type="common">Blood worm</name>
    <dbReference type="NCBI Taxonomy" id="40348"/>
    <lineage>
        <taxon>Eukaryota</taxon>
        <taxon>Metazoa</taxon>
        <taxon>Ecdysozoa</taxon>
        <taxon>Nematoda</taxon>
        <taxon>Chromadorea</taxon>
        <taxon>Rhabditida</taxon>
        <taxon>Rhabditina</taxon>
        <taxon>Rhabditomorpha</taxon>
        <taxon>Strongyloidea</taxon>
        <taxon>Strongylidae</taxon>
        <taxon>Strongylus</taxon>
    </lineage>
</organism>
<dbReference type="GO" id="GO:0005524">
    <property type="term" value="F:ATP binding"/>
    <property type="evidence" value="ECO:0007669"/>
    <property type="project" value="InterPro"/>
</dbReference>
<keyword evidence="3" id="KW-1133">Transmembrane helix</keyword>
<gene>
    <name evidence="6" type="ORF">SVUK_LOCUS5548</name>
</gene>
<dbReference type="GO" id="GO:0016020">
    <property type="term" value="C:membrane"/>
    <property type="evidence" value="ECO:0007669"/>
    <property type="project" value="UniProtKB-SubCell"/>
</dbReference>
<keyword evidence="4" id="KW-0472">Membrane</keyword>
<evidence type="ECO:0000256" key="2">
    <source>
        <dbReference type="ARBA" id="ARBA00022692"/>
    </source>
</evidence>
<evidence type="ECO:0000256" key="4">
    <source>
        <dbReference type="ARBA" id="ARBA00023136"/>
    </source>
</evidence>
<dbReference type="GO" id="GO:0015421">
    <property type="term" value="F:ABC-type oligopeptide transporter activity"/>
    <property type="evidence" value="ECO:0007669"/>
    <property type="project" value="TreeGrafter"/>
</dbReference>
<comment type="subcellular location">
    <subcellularLocation>
        <location evidence="1">Membrane</location>
        <topology evidence="1">Multi-pass membrane protein</topology>
    </subcellularLocation>
</comment>
<dbReference type="EMBL" id="UYYB01016573">
    <property type="protein sequence ID" value="VDM70550.1"/>
    <property type="molecule type" value="Genomic_DNA"/>
</dbReference>
<evidence type="ECO:0000256" key="3">
    <source>
        <dbReference type="ARBA" id="ARBA00022989"/>
    </source>
</evidence>
<dbReference type="PROSITE" id="PS50929">
    <property type="entry name" value="ABC_TM1F"/>
    <property type="match status" value="1"/>
</dbReference>
<sequence length="257" mass="29235">KFFFKVTFIAIPLVGFITKWYGAYYDKLSEKTQTTIADANQIAEEVLSTMRTVRSFACERREVDRFEDKLDDTLLMNRKKAIAYMGYSWNTEFCDNAILVAVLFYGGHLVMSDMMSTDQLITFLLYQMQLGENLYNIGYVMTGLMECVGASRKVFEYMMRDPEFTNDGEREPPLEGRIEFRNVHFTYPSRPNNPVLKGLDLIIEAGQTTALVGPSGGGKSSIVALIQHFYEPSKGTISIDGVNVEDISHSYYHHKVS</sequence>
<dbReference type="InterPro" id="IPR039421">
    <property type="entry name" value="Type_1_exporter"/>
</dbReference>
<dbReference type="OrthoDB" id="6500128at2759"/>
<keyword evidence="2" id="KW-0812">Transmembrane</keyword>
<feature type="non-terminal residue" evidence="6">
    <location>
        <position position="257"/>
    </location>
</feature>